<dbReference type="Pfam" id="PF06841">
    <property type="entry name" value="Phage_T4_gp19"/>
    <property type="match status" value="1"/>
</dbReference>
<comment type="caution">
    <text evidence="1">The sequence shown here is derived from an EMBL/GenBank/DDBJ whole genome shotgun (WGS) entry which is preliminary data.</text>
</comment>
<dbReference type="Proteomes" id="UP001515683">
    <property type="component" value="Unassembled WGS sequence"/>
</dbReference>
<organism evidence="1 2">
    <name type="scientific">Candidatus Pantoea multigeneris</name>
    <dbReference type="NCBI Taxonomy" id="2608357"/>
    <lineage>
        <taxon>Bacteria</taxon>
        <taxon>Pseudomonadati</taxon>
        <taxon>Pseudomonadota</taxon>
        <taxon>Gammaproteobacteria</taxon>
        <taxon>Enterobacterales</taxon>
        <taxon>Erwiniaceae</taxon>
        <taxon>Pantoea</taxon>
    </lineage>
</organism>
<keyword evidence="2" id="KW-1185">Reference proteome</keyword>
<evidence type="ECO:0000313" key="1">
    <source>
        <dbReference type="EMBL" id="NIF20554.1"/>
    </source>
</evidence>
<sequence length="162" mass="17995">MSRPREDNVSIYQPELNHRFLASFVLLGLVPDPLSFKFASITGLGYQLQTRSIHEGGHNASNRVLPQRSTTSNLVFDRGVMIPTPMSVGVQLILSEFLTSVTYFDITIMLLGESGKPQSIWMASDALPVRMQYGALDADSGQPLINSFEFTCRSIEWLGVKL</sequence>
<dbReference type="EMBL" id="VWXF01000001">
    <property type="protein sequence ID" value="NIF20554.1"/>
    <property type="molecule type" value="Genomic_DNA"/>
</dbReference>
<protein>
    <submittedName>
        <fullName evidence="1">Phage tail protein</fullName>
    </submittedName>
</protein>
<gene>
    <name evidence="1" type="ORF">F3J40_02835</name>
</gene>
<accession>A0ABX0R703</accession>
<name>A0ABX0R703_9GAMM</name>
<reference evidence="1 2" key="1">
    <citation type="journal article" date="2019" name="bioRxiv">
        <title>Bacteria contribute to plant secondary compound degradation in a generalist herbivore system.</title>
        <authorList>
            <person name="Francoeur C.B."/>
            <person name="Khadempour L."/>
            <person name="Moreira-Soto R.D."/>
            <person name="Gotting K."/>
            <person name="Book A.J."/>
            <person name="Pinto-Tomas A.A."/>
            <person name="Keefover-Ring K."/>
            <person name="Currie C.R."/>
        </authorList>
    </citation>
    <scope>NUCLEOTIDE SEQUENCE [LARGE SCALE GENOMIC DNA]</scope>
    <source>
        <strain evidence="1">Acro-835</strain>
    </source>
</reference>
<dbReference type="InterPro" id="IPR010667">
    <property type="entry name" value="Phage_T4_Gp19"/>
</dbReference>
<proteinExistence type="predicted"/>
<evidence type="ECO:0000313" key="2">
    <source>
        <dbReference type="Proteomes" id="UP001515683"/>
    </source>
</evidence>